<reference evidence="3" key="1">
    <citation type="submission" date="2021-01" db="EMBL/GenBank/DDBJ databases">
        <title>Fulvivirga kasyanovii gen. nov., sp nov., a novel member of the phylum Bacteroidetes isolated from seawater in a mussel farm.</title>
        <authorList>
            <person name="Zhao L.-H."/>
            <person name="Wang Z.-J."/>
        </authorList>
    </citation>
    <scope>NUCLEOTIDE SEQUENCE</scope>
    <source>
        <strain evidence="3">2943</strain>
    </source>
</reference>
<evidence type="ECO:0000259" key="2">
    <source>
        <dbReference type="Pfam" id="PF13568"/>
    </source>
</evidence>
<accession>A0A937FC06</accession>
<keyword evidence="1" id="KW-0732">Signal</keyword>
<organism evidence="3 4">
    <name type="scientific">Fulvivirga sediminis</name>
    <dbReference type="NCBI Taxonomy" id="2803949"/>
    <lineage>
        <taxon>Bacteria</taxon>
        <taxon>Pseudomonadati</taxon>
        <taxon>Bacteroidota</taxon>
        <taxon>Cytophagia</taxon>
        <taxon>Cytophagales</taxon>
        <taxon>Fulvivirgaceae</taxon>
        <taxon>Fulvivirga</taxon>
    </lineage>
</organism>
<feature type="signal peptide" evidence="1">
    <location>
        <begin position="1"/>
        <end position="19"/>
    </location>
</feature>
<dbReference type="InterPro" id="IPR025665">
    <property type="entry name" value="Beta-barrel_OMP_2"/>
</dbReference>
<sequence length="255" mass="28440">MKKISLYFLTALISVSTYATGTEPSKKNKETPSERLQPMKIRNRAARPDIPGSLILNIGWNILQDNSEELEISTLGSRTFEMYYLYDMPLGNSGFEIRPGIGIGVDKFKFDKKVTIDQSVNANGDTEVSTVPLSDDWDVAKSQLASSYVDIPLEIRFFANPDDKRRSFNVSVGGKIGVRFSSHTKVKYSHEDENAKLKIKKDFGLNRFRYGLTGRLGIGGFNLFYYQSLSPLFDDGPAGTDDATKITVGLTFTAF</sequence>
<dbReference type="RefSeq" id="WP_202246691.1">
    <property type="nucleotide sequence ID" value="NZ_JAESIY010000019.1"/>
</dbReference>
<gene>
    <name evidence="3" type="ORF">JL102_22305</name>
</gene>
<protein>
    <submittedName>
        <fullName evidence="3">PorT family protein</fullName>
    </submittedName>
</protein>
<evidence type="ECO:0000313" key="3">
    <source>
        <dbReference type="EMBL" id="MBL3658897.1"/>
    </source>
</evidence>
<feature type="chain" id="PRO_5036874845" evidence="1">
    <location>
        <begin position="20"/>
        <end position="255"/>
    </location>
</feature>
<name>A0A937FC06_9BACT</name>
<evidence type="ECO:0000256" key="1">
    <source>
        <dbReference type="SAM" id="SignalP"/>
    </source>
</evidence>
<dbReference type="Pfam" id="PF13568">
    <property type="entry name" value="OMP_b-brl_2"/>
    <property type="match status" value="1"/>
</dbReference>
<keyword evidence="4" id="KW-1185">Reference proteome</keyword>
<evidence type="ECO:0000313" key="4">
    <source>
        <dbReference type="Proteomes" id="UP000659388"/>
    </source>
</evidence>
<dbReference type="AlphaFoldDB" id="A0A937FC06"/>
<proteinExistence type="predicted"/>
<feature type="domain" description="Outer membrane protein beta-barrel" evidence="2">
    <location>
        <begin position="81"/>
        <end position="234"/>
    </location>
</feature>
<comment type="caution">
    <text evidence="3">The sequence shown here is derived from an EMBL/GenBank/DDBJ whole genome shotgun (WGS) entry which is preliminary data.</text>
</comment>
<dbReference type="Proteomes" id="UP000659388">
    <property type="component" value="Unassembled WGS sequence"/>
</dbReference>
<dbReference type="EMBL" id="JAESIY010000019">
    <property type="protein sequence ID" value="MBL3658897.1"/>
    <property type="molecule type" value="Genomic_DNA"/>
</dbReference>